<feature type="compositionally biased region" description="Basic and acidic residues" evidence="3">
    <location>
        <begin position="14"/>
        <end position="25"/>
    </location>
</feature>
<evidence type="ECO:0000256" key="3">
    <source>
        <dbReference type="SAM" id="MobiDB-lite"/>
    </source>
</evidence>
<dbReference type="PANTHER" id="PTHR13068:SF151">
    <property type="entry name" value="TRANSCRIPTION TERMINATION FACTOR MTERF9, CHLOROPLASTIC"/>
    <property type="match status" value="1"/>
</dbReference>
<dbReference type="Pfam" id="PF02536">
    <property type="entry name" value="mTERF"/>
    <property type="match status" value="1"/>
</dbReference>
<dbReference type="InterPro" id="IPR003690">
    <property type="entry name" value="MTERF"/>
</dbReference>
<dbReference type="GO" id="GO:0003676">
    <property type="term" value="F:nucleic acid binding"/>
    <property type="evidence" value="ECO:0007669"/>
    <property type="project" value="InterPro"/>
</dbReference>
<dbReference type="EMBL" id="BRXY01000238">
    <property type="protein sequence ID" value="GMH79803.1"/>
    <property type="molecule type" value="Genomic_DNA"/>
</dbReference>
<name>A0A9W7EI52_9STRA</name>
<dbReference type="SMART" id="SM00733">
    <property type="entry name" value="Mterf"/>
    <property type="match status" value="5"/>
</dbReference>
<gene>
    <name evidence="4" type="ORF">TrST_g3479</name>
</gene>
<accession>A0A9W7EI52</accession>
<dbReference type="InterPro" id="IPR038538">
    <property type="entry name" value="MTERF_sf"/>
</dbReference>
<evidence type="ECO:0000256" key="1">
    <source>
        <dbReference type="ARBA" id="ARBA00007692"/>
    </source>
</evidence>
<organism evidence="4 5">
    <name type="scientific">Triparma strigata</name>
    <dbReference type="NCBI Taxonomy" id="1606541"/>
    <lineage>
        <taxon>Eukaryota</taxon>
        <taxon>Sar</taxon>
        <taxon>Stramenopiles</taxon>
        <taxon>Ochrophyta</taxon>
        <taxon>Bolidophyceae</taxon>
        <taxon>Parmales</taxon>
        <taxon>Triparmaceae</taxon>
        <taxon>Triparma</taxon>
    </lineage>
</organism>
<evidence type="ECO:0000256" key="2">
    <source>
        <dbReference type="ARBA" id="ARBA00022946"/>
    </source>
</evidence>
<keyword evidence="2" id="KW-0809">Transit peptide</keyword>
<sequence length="430" mass="49083">MKRKSTSPCPFSKKSVEEKEERRETIRDDPYGLEYLDSINGGEGFRPITSTIELLAEFGFTENEIILLTTALPSLCFTPPAKLHETLITLLSTLKTSLHLRLYDIRKLLRSHPQILTSPQIPLTLKLLSTINLPPAYLRANKNYLVYLTYSPSKLLRFLTHLSNNLRLSKSTITKLFKTPSNIPFLTSSCSGVPTSLDPLSSLLHSHSLNLDAILTLNPSIITLPPSRMSKTLKSIYSHGLDNLIQSYPKILEMEGERLDDRIRFLEGLGVGEGTSLNAVLRSFPVVLSYEGEGCSEVVDFLEGVGVKNVGRFVTRLPPVLGMGRGQMERKWRRAEEGGMTCYELVRFPAFFSYPEERMRVRFEYLRRRRRRDFKLDEILRGGDDDFARMVGDNDGKMFREFSLAYKLSWRMKEKMRKGGGKEKENNKNE</sequence>
<dbReference type="PANTHER" id="PTHR13068">
    <property type="entry name" value="CGI-12 PROTEIN-RELATED"/>
    <property type="match status" value="1"/>
</dbReference>
<evidence type="ECO:0000313" key="4">
    <source>
        <dbReference type="EMBL" id="GMH79803.1"/>
    </source>
</evidence>
<protein>
    <submittedName>
        <fullName evidence="4">Uncharacterized protein</fullName>
    </submittedName>
</protein>
<dbReference type="Proteomes" id="UP001165085">
    <property type="component" value="Unassembled WGS sequence"/>
</dbReference>
<feature type="region of interest" description="Disordered" evidence="3">
    <location>
        <begin position="1"/>
        <end position="25"/>
    </location>
</feature>
<comment type="caution">
    <text evidence="4">The sequence shown here is derived from an EMBL/GenBank/DDBJ whole genome shotgun (WGS) entry which is preliminary data.</text>
</comment>
<comment type="similarity">
    <text evidence="1">Belongs to the mTERF family.</text>
</comment>
<evidence type="ECO:0000313" key="5">
    <source>
        <dbReference type="Proteomes" id="UP001165085"/>
    </source>
</evidence>
<dbReference type="OrthoDB" id="637682at2759"/>
<proteinExistence type="inferred from homology"/>
<dbReference type="AlphaFoldDB" id="A0A9W7EI52"/>
<reference evidence="5" key="1">
    <citation type="journal article" date="2023" name="Commun. Biol.">
        <title>Genome analysis of Parmales, the sister group of diatoms, reveals the evolutionary specialization of diatoms from phago-mixotrophs to photoautotrophs.</title>
        <authorList>
            <person name="Ban H."/>
            <person name="Sato S."/>
            <person name="Yoshikawa S."/>
            <person name="Yamada K."/>
            <person name="Nakamura Y."/>
            <person name="Ichinomiya M."/>
            <person name="Sato N."/>
            <person name="Blanc-Mathieu R."/>
            <person name="Endo H."/>
            <person name="Kuwata A."/>
            <person name="Ogata H."/>
        </authorList>
    </citation>
    <scope>NUCLEOTIDE SEQUENCE [LARGE SCALE GENOMIC DNA]</scope>
    <source>
        <strain evidence="5">NIES 3701</strain>
    </source>
</reference>
<keyword evidence="5" id="KW-1185">Reference proteome</keyword>
<dbReference type="Gene3D" id="1.25.70.10">
    <property type="entry name" value="Transcription termination factor 3, mitochondrial"/>
    <property type="match status" value="2"/>
</dbReference>